<dbReference type="EMBL" id="VBZC01000090">
    <property type="protein sequence ID" value="TLS40104.1"/>
    <property type="molecule type" value="Genomic_DNA"/>
</dbReference>
<dbReference type="AlphaFoldDB" id="A0A5R9FHN3"/>
<accession>A0A5R9FHN3</accession>
<dbReference type="Pfam" id="PF07969">
    <property type="entry name" value="Amidohydro_3"/>
    <property type="match status" value="1"/>
</dbReference>
<dbReference type="Gene3D" id="3.10.310.70">
    <property type="match status" value="1"/>
</dbReference>
<dbReference type="CDD" id="cd01300">
    <property type="entry name" value="YtcJ_like"/>
    <property type="match status" value="1"/>
</dbReference>
<evidence type="ECO:0000259" key="1">
    <source>
        <dbReference type="Pfam" id="PF07969"/>
    </source>
</evidence>
<organism evidence="2 3">
    <name type="scientific">Streptomyces montanus</name>
    <dbReference type="NCBI Taxonomy" id="2580423"/>
    <lineage>
        <taxon>Bacteria</taxon>
        <taxon>Bacillati</taxon>
        <taxon>Actinomycetota</taxon>
        <taxon>Actinomycetes</taxon>
        <taxon>Kitasatosporales</taxon>
        <taxon>Streptomycetaceae</taxon>
        <taxon>Streptomyces</taxon>
    </lineage>
</organism>
<sequence length="540" mass="55942">MSESTATPRTVLLRGGEVHSPADPFATAMVVERGQVAWVGSEGAADAFADGVDEVMDLDGALVTPAFTDAHVHTTATGLTLTGLDLSTAPSLEAALTLVRDFAAARPADRVLLGHGWDAARWPGGRPPTRTELDEATGGRPLYLSRIDVHSAVASTALLDLVPGITGLTGYEDGPLTRDAHHAVRAAALGAVTPAQRIEAQRAALAHAASLGIGSLHECAGPGISSEDDFTGLLRLAAEEAGPRVVGYWAEQGQEGIEKARALGAIGAAGDLFVDGSLGSHTACLHGPYADAGHTGTAYLDSVAVAAHVVASTEEGLQAGFHAIGDAAVTTVVEGVRAAAEKVGPARVRAARHRVEHAEMLTPETIAGFAELGLTASVQPAFDALWGGEDGMYAQRLGAERARTLNPFAALLRSGVPLALGSDSPVTPLDPWGTVRAAAFHRTPEHRVSVRAAFTAHTRGGWRAIGRDDAGVLVPGAPADYAVWRTDELVVQAPDDRVARWSTDPRSGTPGLPDLTPGTRLPVCLRTVVGGRTVFVRPDE</sequence>
<dbReference type="InterPro" id="IPR032466">
    <property type="entry name" value="Metal_Hydrolase"/>
</dbReference>
<dbReference type="InterPro" id="IPR011059">
    <property type="entry name" value="Metal-dep_hydrolase_composite"/>
</dbReference>
<feature type="domain" description="Amidohydrolase 3" evidence="1">
    <location>
        <begin position="54"/>
        <end position="535"/>
    </location>
</feature>
<dbReference type="SUPFAM" id="SSF51556">
    <property type="entry name" value="Metallo-dependent hydrolases"/>
    <property type="match status" value="1"/>
</dbReference>
<evidence type="ECO:0000313" key="2">
    <source>
        <dbReference type="EMBL" id="TLS40104.1"/>
    </source>
</evidence>
<proteinExistence type="predicted"/>
<dbReference type="Proteomes" id="UP000305906">
    <property type="component" value="Unassembled WGS sequence"/>
</dbReference>
<reference evidence="2 3" key="1">
    <citation type="submission" date="2019-05" db="EMBL/GenBank/DDBJ databases">
        <title>Streptomyces sp. NEAU-C151, a novel actinomycete isolated from soil.</title>
        <authorList>
            <person name="Han L."/>
            <person name="Jiang H."/>
        </authorList>
    </citation>
    <scope>NUCLEOTIDE SEQUENCE [LARGE SCALE GENOMIC DNA]</scope>
    <source>
        <strain evidence="2 3">NEAU-C151</strain>
    </source>
</reference>
<dbReference type="Gene3D" id="3.20.20.140">
    <property type="entry name" value="Metal-dependent hydrolases"/>
    <property type="match status" value="1"/>
</dbReference>
<dbReference type="GO" id="GO:0016810">
    <property type="term" value="F:hydrolase activity, acting on carbon-nitrogen (but not peptide) bonds"/>
    <property type="evidence" value="ECO:0007669"/>
    <property type="project" value="InterPro"/>
</dbReference>
<protein>
    <submittedName>
        <fullName evidence="2">Amidohydrolase</fullName>
    </submittedName>
</protein>
<dbReference type="PANTHER" id="PTHR22642">
    <property type="entry name" value="IMIDAZOLONEPROPIONASE"/>
    <property type="match status" value="1"/>
</dbReference>
<dbReference type="RefSeq" id="WP_138050676.1">
    <property type="nucleotide sequence ID" value="NZ_VBZC01000090.1"/>
</dbReference>
<keyword evidence="2" id="KW-0378">Hydrolase</keyword>
<dbReference type="InterPro" id="IPR033932">
    <property type="entry name" value="YtcJ-like"/>
</dbReference>
<evidence type="ECO:0000313" key="3">
    <source>
        <dbReference type="Proteomes" id="UP000305906"/>
    </source>
</evidence>
<comment type="caution">
    <text evidence="2">The sequence shown here is derived from an EMBL/GenBank/DDBJ whole genome shotgun (WGS) entry which is preliminary data.</text>
</comment>
<name>A0A5R9FHN3_9ACTN</name>
<dbReference type="Gene3D" id="2.30.40.10">
    <property type="entry name" value="Urease, subunit C, domain 1"/>
    <property type="match status" value="1"/>
</dbReference>
<dbReference type="PANTHER" id="PTHR22642:SF2">
    <property type="entry name" value="PROTEIN LONG AFTER FAR-RED 3"/>
    <property type="match status" value="1"/>
</dbReference>
<dbReference type="InterPro" id="IPR013108">
    <property type="entry name" value="Amidohydro_3"/>
</dbReference>
<gene>
    <name evidence="2" type="ORF">FE633_43410</name>
</gene>
<dbReference type="SUPFAM" id="SSF51338">
    <property type="entry name" value="Composite domain of metallo-dependent hydrolases"/>
    <property type="match status" value="1"/>
</dbReference>
<keyword evidence="3" id="KW-1185">Reference proteome</keyword>